<dbReference type="GO" id="GO:0031511">
    <property type="term" value="C:Mis6-Sim4 complex"/>
    <property type="evidence" value="ECO:0007669"/>
    <property type="project" value="TreeGrafter"/>
</dbReference>
<proteinExistence type="inferred from homology"/>
<dbReference type="PANTHER" id="PTHR14582:SF1">
    <property type="entry name" value="CENTROMERE PROTEIN O"/>
    <property type="match status" value="1"/>
</dbReference>
<dbReference type="EMBL" id="BKCJ010001825">
    <property type="protein sequence ID" value="GEU44281.1"/>
    <property type="molecule type" value="Genomic_DNA"/>
</dbReference>
<evidence type="ECO:0000256" key="6">
    <source>
        <dbReference type="ARBA" id="ARBA00023328"/>
    </source>
</evidence>
<evidence type="ECO:0000256" key="3">
    <source>
        <dbReference type="ARBA" id="ARBA00007321"/>
    </source>
</evidence>
<evidence type="ECO:0000256" key="2">
    <source>
        <dbReference type="ARBA" id="ARBA00004584"/>
    </source>
</evidence>
<gene>
    <name evidence="7" type="ORF">Tci_016259</name>
</gene>
<evidence type="ECO:0000313" key="7">
    <source>
        <dbReference type="EMBL" id="GEU44281.1"/>
    </source>
</evidence>
<evidence type="ECO:0000256" key="4">
    <source>
        <dbReference type="ARBA" id="ARBA00022454"/>
    </source>
</evidence>
<dbReference type="InterPro" id="IPR018464">
    <property type="entry name" value="CENP-O"/>
</dbReference>
<comment type="caution">
    <text evidence="7">The sequence shown here is derived from an EMBL/GenBank/DDBJ whole genome shotgun (WGS) entry which is preliminary data.</text>
</comment>
<reference evidence="7" key="1">
    <citation type="journal article" date="2019" name="Sci. Rep.">
        <title>Draft genome of Tanacetum cinerariifolium, the natural source of mosquito coil.</title>
        <authorList>
            <person name="Yamashiro T."/>
            <person name="Shiraishi A."/>
            <person name="Satake H."/>
            <person name="Nakayama K."/>
        </authorList>
    </citation>
    <scope>NUCLEOTIDE SEQUENCE</scope>
</reference>
<accession>A0A6L2K4D4</accession>
<comment type="subcellular location">
    <subcellularLocation>
        <location evidence="2">Chromosome</location>
        <location evidence="2">Centromere</location>
    </subcellularLocation>
    <subcellularLocation>
        <location evidence="1">Nucleus</location>
    </subcellularLocation>
</comment>
<name>A0A6L2K4D4_TANCI</name>
<evidence type="ECO:0000256" key="1">
    <source>
        <dbReference type="ARBA" id="ARBA00004123"/>
    </source>
</evidence>
<dbReference type="GO" id="GO:0005634">
    <property type="term" value="C:nucleus"/>
    <property type="evidence" value="ECO:0007669"/>
    <property type="project" value="UniProtKB-SubCell"/>
</dbReference>
<dbReference type="AlphaFoldDB" id="A0A6L2K4D4"/>
<keyword evidence="6" id="KW-0137">Centromere</keyword>
<dbReference type="PANTHER" id="PTHR14582">
    <property type="entry name" value="INNER KINETOCHORE SUBUNIT MAL2"/>
    <property type="match status" value="1"/>
</dbReference>
<keyword evidence="4" id="KW-0158">Chromosome</keyword>
<sequence length="102" mass="10941">MIEFIVDDTDCKITVSLRYADLLSILPTAVSVVAWPMNRSKRSATEGGTGKVAFSSNSAPIRLNYAESAMRTLSLPEAYAEIVLNLPDAIDPSSQSKDSSSS</sequence>
<keyword evidence="5" id="KW-0539">Nucleus</keyword>
<comment type="similarity">
    <text evidence="3">Belongs to the CENP-O/MCM21 family.</text>
</comment>
<protein>
    <submittedName>
        <fullName evidence="7">Centromere protein O</fullName>
    </submittedName>
</protein>
<evidence type="ECO:0000256" key="5">
    <source>
        <dbReference type="ARBA" id="ARBA00023242"/>
    </source>
</evidence>
<organism evidence="7">
    <name type="scientific">Tanacetum cinerariifolium</name>
    <name type="common">Dalmatian daisy</name>
    <name type="synonym">Chrysanthemum cinerariifolium</name>
    <dbReference type="NCBI Taxonomy" id="118510"/>
    <lineage>
        <taxon>Eukaryota</taxon>
        <taxon>Viridiplantae</taxon>
        <taxon>Streptophyta</taxon>
        <taxon>Embryophyta</taxon>
        <taxon>Tracheophyta</taxon>
        <taxon>Spermatophyta</taxon>
        <taxon>Magnoliopsida</taxon>
        <taxon>eudicotyledons</taxon>
        <taxon>Gunneridae</taxon>
        <taxon>Pentapetalae</taxon>
        <taxon>asterids</taxon>
        <taxon>campanulids</taxon>
        <taxon>Asterales</taxon>
        <taxon>Asteraceae</taxon>
        <taxon>Asteroideae</taxon>
        <taxon>Anthemideae</taxon>
        <taxon>Anthemidinae</taxon>
        <taxon>Tanacetum</taxon>
    </lineage>
</organism>